<evidence type="ECO:0000259" key="1">
    <source>
        <dbReference type="Pfam" id="PF03104"/>
    </source>
</evidence>
<accession>A0A8S3JN41</accession>
<name>A0A8S3JN41_9BILA</name>
<organism evidence="2 3">
    <name type="scientific">Rotaria magnacalcarata</name>
    <dbReference type="NCBI Taxonomy" id="392030"/>
    <lineage>
        <taxon>Eukaryota</taxon>
        <taxon>Metazoa</taxon>
        <taxon>Spiralia</taxon>
        <taxon>Gnathifera</taxon>
        <taxon>Rotifera</taxon>
        <taxon>Eurotatoria</taxon>
        <taxon>Bdelloidea</taxon>
        <taxon>Philodinida</taxon>
        <taxon>Philodinidae</taxon>
        <taxon>Rotaria</taxon>
    </lineage>
</organism>
<gene>
    <name evidence="2" type="ORF">GIL414_LOCUS83064</name>
</gene>
<dbReference type="InterPro" id="IPR006133">
    <property type="entry name" value="DNA-dir_DNA_pol_B_exonuc"/>
</dbReference>
<feature type="non-terminal residue" evidence="2">
    <location>
        <position position="204"/>
    </location>
</feature>
<dbReference type="GO" id="GO:0042276">
    <property type="term" value="P:error-prone translesion synthesis"/>
    <property type="evidence" value="ECO:0007669"/>
    <property type="project" value="TreeGrafter"/>
</dbReference>
<reference evidence="2" key="1">
    <citation type="submission" date="2021-02" db="EMBL/GenBank/DDBJ databases">
        <authorList>
            <person name="Nowell W R."/>
        </authorList>
    </citation>
    <scope>NUCLEOTIDE SEQUENCE</scope>
</reference>
<dbReference type="GO" id="GO:0003887">
    <property type="term" value="F:DNA-directed DNA polymerase activity"/>
    <property type="evidence" value="ECO:0007669"/>
    <property type="project" value="TreeGrafter"/>
</dbReference>
<evidence type="ECO:0000313" key="2">
    <source>
        <dbReference type="EMBL" id="CAF5218643.1"/>
    </source>
</evidence>
<dbReference type="AlphaFoldDB" id="A0A8S3JN41"/>
<evidence type="ECO:0000313" key="3">
    <source>
        <dbReference type="Proteomes" id="UP000681720"/>
    </source>
</evidence>
<dbReference type="PANTHER" id="PTHR45812:SF1">
    <property type="entry name" value="DNA POLYMERASE ZETA CATALYTIC SUBUNIT"/>
    <property type="match status" value="1"/>
</dbReference>
<dbReference type="Gene3D" id="3.30.420.10">
    <property type="entry name" value="Ribonuclease H-like superfamily/Ribonuclease H"/>
    <property type="match status" value="1"/>
</dbReference>
<proteinExistence type="predicted"/>
<dbReference type="InterPro" id="IPR030559">
    <property type="entry name" value="PolZ_Rev3"/>
</dbReference>
<dbReference type="GO" id="GO:0003676">
    <property type="term" value="F:nucleic acid binding"/>
    <property type="evidence" value="ECO:0007669"/>
    <property type="project" value="InterPro"/>
</dbReference>
<dbReference type="GO" id="GO:0016035">
    <property type="term" value="C:zeta DNA polymerase complex"/>
    <property type="evidence" value="ECO:0007669"/>
    <property type="project" value="InterPro"/>
</dbReference>
<dbReference type="Pfam" id="PF03104">
    <property type="entry name" value="DNA_pol_B_exo1"/>
    <property type="match status" value="1"/>
</dbReference>
<dbReference type="GO" id="GO:0000724">
    <property type="term" value="P:double-strand break repair via homologous recombination"/>
    <property type="evidence" value="ECO:0007669"/>
    <property type="project" value="TreeGrafter"/>
</dbReference>
<sequence>SAQWYGPLQRPPHPEQYRIPMSQSLKKENISKKSRTNLLHKESTTSVNTTESFCMNRNDNCADKVKQTDIIHECQYLTIVSFEIFCHTNETYAFALDTDEICSIFCTKAYETRNGWKIQSSVLISNSLLRIKNSNILTKSFRSLENKTIEFVKNELELIEQFCEIMQQSDPDMIVCYDMKLSLYYLIKRAKLKYNLDLLMKLSR</sequence>
<feature type="domain" description="DNA-directed DNA polymerase family B exonuclease" evidence="1">
    <location>
        <begin position="66"/>
        <end position="195"/>
    </location>
</feature>
<dbReference type="GO" id="GO:0005634">
    <property type="term" value="C:nucleus"/>
    <property type="evidence" value="ECO:0007669"/>
    <property type="project" value="TreeGrafter"/>
</dbReference>
<dbReference type="InterPro" id="IPR036397">
    <property type="entry name" value="RNaseH_sf"/>
</dbReference>
<dbReference type="EMBL" id="CAJOBJ010361906">
    <property type="protein sequence ID" value="CAF5218643.1"/>
    <property type="molecule type" value="Genomic_DNA"/>
</dbReference>
<comment type="caution">
    <text evidence="2">The sequence shown here is derived from an EMBL/GenBank/DDBJ whole genome shotgun (WGS) entry which is preliminary data.</text>
</comment>
<feature type="non-terminal residue" evidence="2">
    <location>
        <position position="1"/>
    </location>
</feature>
<dbReference type="PANTHER" id="PTHR45812">
    <property type="entry name" value="DNA POLYMERASE ZETA CATALYTIC SUBUNIT"/>
    <property type="match status" value="1"/>
</dbReference>
<dbReference type="Proteomes" id="UP000681720">
    <property type="component" value="Unassembled WGS sequence"/>
</dbReference>
<protein>
    <recommendedName>
        <fullName evidence="1">DNA-directed DNA polymerase family B exonuclease domain-containing protein</fullName>
    </recommendedName>
</protein>
<dbReference type="SUPFAM" id="SSF53098">
    <property type="entry name" value="Ribonuclease H-like"/>
    <property type="match status" value="1"/>
</dbReference>
<dbReference type="InterPro" id="IPR012337">
    <property type="entry name" value="RNaseH-like_sf"/>
</dbReference>